<dbReference type="RefSeq" id="WP_317545431.1">
    <property type="nucleotide sequence ID" value="NZ_JAWLKB010000028.1"/>
</dbReference>
<comment type="similarity">
    <text evidence="2">Belongs to the HpaH/HsaA monooxygenase family.</text>
</comment>
<evidence type="ECO:0000256" key="1">
    <source>
        <dbReference type="ARBA" id="ARBA00023002"/>
    </source>
</evidence>
<protein>
    <submittedName>
        <fullName evidence="5">Acyl-CoA dehydrogenase family protein</fullName>
    </submittedName>
</protein>
<keyword evidence="1" id="KW-0560">Oxidoreductase</keyword>
<sequence length="390" mass="40845">MAETPTHDELVARAESLIPLLASNAERTEEDRRVADDNVKAIEEAGLYGLAVPAKFGGLEAPLSTWVDVSATLARGCGSTAWTVSLSVVTTWLLSRFSDEAQEEIFGNGPAVRASGVFTPTGTAIRADGGWVVTGRWPWASGIWHAHWAVVAFEVLDDTGSATGVSFGILPTTETTVDDTWFVTGMAGSGSATVVADKVFVPDHRVLPVEEVMAGGQAPEGTIYRAPVIAVGSITIAAPQLGIAAAALDHVITKAPDRGVAYSTYTSQVDSPTVQIGVGDAAAAIDAATLVVDGLAREVTEAAEDGRELSVTERTRIRAVTALAVRSSRDAIGTLASAHGTSSFAVNSPIQRWWRDAGVVSRHAFFLYETAVEVHGKALLGVENLPSTLI</sequence>
<evidence type="ECO:0000259" key="4">
    <source>
        <dbReference type="Pfam" id="PF08028"/>
    </source>
</evidence>
<dbReference type="PANTHER" id="PTHR48083:SF19">
    <property type="entry name" value="FLAVIN-DEPENDENT MONOOXYGENASE, OXYGENASE SUBUNIT HSAA"/>
    <property type="match status" value="1"/>
</dbReference>
<dbReference type="Gene3D" id="1.20.140.10">
    <property type="entry name" value="Butyryl-CoA Dehydrogenase, subunit A, domain 3"/>
    <property type="match status" value="1"/>
</dbReference>
<keyword evidence="6" id="KW-1185">Reference proteome</keyword>
<dbReference type="InterPro" id="IPR046373">
    <property type="entry name" value="Acyl-CoA_Oxase/DH_mid-dom_sf"/>
</dbReference>
<comment type="caution">
    <text evidence="5">The sequence shown here is derived from an EMBL/GenBank/DDBJ whole genome shotgun (WGS) entry which is preliminary data.</text>
</comment>
<dbReference type="Pfam" id="PF08028">
    <property type="entry name" value="Acyl-CoA_dh_2"/>
    <property type="match status" value="1"/>
</dbReference>
<dbReference type="PANTHER" id="PTHR48083">
    <property type="entry name" value="MEDIUM-CHAIN SPECIFIC ACYL-COA DEHYDROGENASE, MITOCHONDRIAL-RELATED"/>
    <property type="match status" value="1"/>
</dbReference>
<dbReference type="InterPro" id="IPR050741">
    <property type="entry name" value="Acyl-CoA_dehydrogenase"/>
</dbReference>
<dbReference type="EMBL" id="JAWLKB010000028">
    <property type="protein sequence ID" value="MDV6270985.1"/>
    <property type="molecule type" value="Genomic_DNA"/>
</dbReference>
<dbReference type="Proteomes" id="UP001185927">
    <property type="component" value="Unassembled WGS sequence"/>
</dbReference>
<reference evidence="5 6" key="1">
    <citation type="submission" date="2023-10" db="EMBL/GenBank/DDBJ databases">
        <title>Development of a sustainable strategy for remediation of hydrocarbon-contaminated territories based on the waste exchange concept.</title>
        <authorList>
            <person name="Krivoruchko A."/>
        </authorList>
    </citation>
    <scope>NUCLEOTIDE SEQUENCE [LARGE SCALE GENOMIC DNA]</scope>
    <source>
        <strain evidence="5 6">IEGM 1203</strain>
    </source>
</reference>
<name>A0ABU4C3A3_RHOGO</name>
<evidence type="ECO:0000256" key="2">
    <source>
        <dbReference type="ARBA" id="ARBA00049661"/>
    </source>
</evidence>
<dbReference type="Gene3D" id="1.10.540.10">
    <property type="entry name" value="Acyl-CoA dehydrogenase/oxidase, N-terminal domain"/>
    <property type="match status" value="1"/>
</dbReference>
<feature type="domain" description="Acyl-CoA dehydrogenase/oxidase N-terminal" evidence="3">
    <location>
        <begin position="21"/>
        <end position="104"/>
    </location>
</feature>
<dbReference type="InterPro" id="IPR013786">
    <property type="entry name" value="AcylCoA_DH/ox_N"/>
</dbReference>
<dbReference type="InterPro" id="IPR009100">
    <property type="entry name" value="AcylCoA_DH/oxidase_NM_dom_sf"/>
</dbReference>
<evidence type="ECO:0000313" key="6">
    <source>
        <dbReference type="Proteomes" id="UP001185927"/>
    </source>
</evidence>
<dbReference type="PIRSF" id="PIRSF016578">
    <property type="entry name" value="HsaA"/>
    <property type="match status" value="1"/>
</dbReference>
<dbReference type="Gene3D" id="2.40.110.10">
    <property type="entry name" value="Butyryl-CoA Dehydrogenase, subunit A, domain 2"/>
    <property type="match status" value="1"/>
</dbReference>
<organism evidence="5 6">
    <name type="scientific">Rhodococcus globerulus</name>
    <dbReference type="NCBI Taxonomy" id="33008"/>
    <lineage>
        <taxon>Bacteria</taxon>
        <taxon>Bacillati</taxon>
        <taxon>Actinomycetota</taxon>
        <taxon>Actinomycetes</taxon>
        <taxon>Mycobacteriales</taxon>
        <taxon>Nocardiaceae</taxon>
        <taxon>Rhodococcus</taxon>
    </lineage>
</organism>
<dbReference type="SUPFAM" id="SSF56645">
    <property type="entry name" value="Acyl-CoA dehydrogenase NM domain-like"/>
    <property type="match status" value="1"/>
</dbReference>
<dbReference type="InterPro" id="IPR037069">
    <property type="entry name" value="AcylCoA_DH/ox_N_sf"/>
</dbReference>
<feature type="domain" description="Acyl-CoA dehydrogenase C-terminal" evidence="4">
    <location>
        <begin position="234"/>
        <end position="366"/>
    </location>
</feature>
<proteinExistence type="inferred from homology"/>
<dbReference type="Pfam" id="PF02771">
    <property type="entry name" value="Acyl-CoA_dh_N"/>
    <property type="match status" value="1"/>
</dbReference>
<evidence type="ECO:0000313" key="5">
    <source>
        <dbReference type="EMBL" id="MDV6270985.1"/>
    </source>
</evidence>
<dbReference type="SUPFAM" id="SSF47203">
    <property type="entry name" value="Acyl-CoA dehydrogenase C-terminal domain-like"/>
    <property type="match status" value="1"/>
</dbReference>
<gene>
    <name evidence="5" type="ORF">R3Q16_30610</name>
</gene>
<evidence type="ECO:0000259" key="3">
    <source>
        <dbReference type="Pfam" id="PF02771"/>
    </source>
</evidence>
<dbReference type="InterPro" id="IPR036250">
    <property type="entry name" value="AcylCo_DH-like_C"/>
</dbReference>
<dbReference type="InterPro" id="IPR013107">
    <property type="entry name" value="Acyl-CoA_DH_C"/>
</dbReference>
<accession>A0ABU4C3A3</accession>